<organism evidence="1 2">
    <name type="scientific">Helicobacter fennelliae</name>
    <dbReference type="NCBI Taxonomy" id="215"/>
    <lineage>
        <taxon>Bacteria</taxon>
        <taxon>Pseudomonadati</taxon>
        <taxon>Campylobacterota</taxon>
        <taxon>Epsilonproteobacteria</taxon>
        <taxon>Campylobacterales</taxon>
        <taxon>Helicobacteraceae</taxon>
        <taxon>Helicobacter</taxon>
    </lineage>
</organism>
<dbReference type="Gene3D" id="3.60.21.10">
    <property type="match status" value="1"/>
</dbReference>
<proteinExistence type="predicted"/>
<dbReference type="RefSeq" id="WP_014667009.1">
    <property type="nucleotide sequence ID" value="NZ_JAERIV010000033.1"/>
</dbReference>
<dbReference type="AlphaFoldDB" id="A0A2X3DHB0"/>
<accession>A0A2X3DHB0</accession>
<name>A0A2X3DHB0_9HELI</name>
<dbReference type="Proteomes" id="UP000250166">
    <property type="component" value="Unassembled WGS sequence"/>
</dbReference>
<dbReference type="GeneID" id="66539809"/>
<evidence type="ECO:0000313" key="1">
    <source>
        <dbReference type="EMBL" id="SQB98789.1"/>
    </source>
</evidence>
<dbReference type="InterPro" id="IPR029052">
    <property type="entry name" value="Metallo-depent_PP-like"/>
</dbReference>
<protein>
    <submittedName>
        <fullName evidence="1">Uncharacterized protein</fullName>
    </submittedName>
</protein>
<dbReference type="SUPFAM" id="SSF56300">
    <property type="entry name" value="Metallo-dependent phosphatases"/>
    <property type="match status" value="1"/>
</dbReference>
<gene>
    <name evidence="1" type="ORF">NCTC13102_01256</name>
</gene>
<sequence length="270" mass="32061">MSNIYFFGDTHGSLDIDKIFMPSYQADDYIIVCGDFGVLWSDETGVFKQDDMLEKEAKLKERIQTLPCTLLFIDGNHENFNRLNTLKQVERFESIVGEYIKDKCYHLKRGNIYNIIGHTIFTMGGALSIDKAWRAERLSWWRQEAITQMELENALHNIQNYKGKIELVVTHTCPQSFLSPLSELINIDHKIHDENPYKLEKIKNALIDNHQKPQFWIFGHWHRDVNFTSDEIEANTLYLHCLKLDKHKNFERFDFRKEIFYAKTRNRHKE</sequence>
<evidence type="ECO:0000313" key="2">
    <source>
        <dbReference type="Proteomes" id="UP000250166"/>
    </source>
</evidence>
<reference evidence="1 2" key="1">
    <citation type="submission" date="2018-06" db="EMBL/GenBank/DDBJ databases">
        <authorList>
            <consortium name="Pathogen Informatics"/>
            <person name="Doyle S."/>
        </authorList>
    </citation>
    <scope>NUCLEOTIDE SEQUENCE [LARGE SCALE GENOMIC DNA]</scope>
    <source>
        <strain evidence="1 2">NCTC13102</strain>
    </source>
</reference>
<dbReference type="EMBL" id="UAWL01000006">
    <property type="protein sequence ID" value="SQB98789.1"/>
    <property type="molecule type" value="Genomic_DNA"/>
</dbReference>